<keyword evidence="1" id="KW-0472">Membrane</keyword>
<dbReference type="InterPro" id="IPR005230">
    <property type="entry name" value="TraB_bac"/>
</dbReference>
<dbReference type="Pfam" id="PF01963">
    <property type="entry name" value="TraB_PrgY_gumN"/>
    <property type="match status" value="1"/>
</dbReference>
<feature type="transmembrane region" description="Helical" evidence="1">
    <location>
        <begin position="247"/>
        <end position="267"/>
    </location>
</feature>
<keyword evidence="1" id="KW-1133">Transmembrane helix</keyword>
<dbReference type="InterPro" id="IPR002816">
    <property type="entry name" value="TraB/PrgY/GumN_fam"/>
</dbReference>
<protein>
    <submittedName>
        <fullName evidence="2">TraB family protein</fullName>
    </submittedName>
</protein>
<dbReference type="PANTHER" id="PTHR21530:SF7">
    <property type="entry name" value="TRAB DOMAIN-CONTAINING PROTEIN"/>
    <property type="match status" value="1"/>
</dbReference>
<dbReference type="InterPro" id="IPR046345">
    <property type="entry name" value="TraB_PrgY-like"/>
</dbReference>
<feature type="transmembrane region" description="Helical" evidence="1">
    <location>
        <begin position="279"/>
        <end position="307"/>
    </location>
</feature>
<name>A0A653A4R2_UNCDX</name>
<dbReference type="CDD" id="cd14726">
    <property type="entry name" value="TraB_PrgY-like"/>
    <property type="match status" value="1"/>
</dbReference>
<organism evidence="2">
    <name type="scientific">Uncultured Desulfatiglans sp</name>
    <dbReference type="NCBI Taxonomy" id="1748965"/>
    <lineage>
        <taxon>Bacteria</taxon>
        <taxon>Pseudomonadati</taxon>
        <taxon>Thermodesulfobacteriota</taxon>
        <taxon>Desulfobacteria</taxon>
        <taxon>Desulfatiglandales</taxon>
        <taxon>Desulfatiglandaceae</taxon>
        <taxon>Desulfatiglans</taxon>
        <taxon>environmental samples</taxon>
    </lineage>
</organism>
<dbReference type="PANTHER" id="PTHR21530">
    <property type="entry name" value="PHEROMONE SHUTDOWN PROTEIN"/>
    <property type="match status" value="1"/>
</dbReference>
<evidence type="ECO:0000313" key="2">
    <source>
        <dbReference type="EMBL" id="VBB43059.1"/>
    </source>
</evidence>
<keyword evidence="1" id="KW-0812">Transmembrane</keyword>
<reference evidence="2" key="1">
    <citation type="submission" date="2018-07" db="EMBL/GenBank/DDBJ databases">
        <authorList>
            <consortium name="Genoscope - CEA"/>
            <person name="William W."/>
        </authorList>
    </citation>
    <scope>NUCLEOTIDE SEQUENCE</scope>
    <source>
        <strain evidence="2">IK1</strain>
    </source>
</reference>
<evidence type="ECO:0000256" key="1">
    <source>
        <dbReference type="SAM" id="Phobius"/>
    </source>
</evidence>
<feature type="transmembrane region" description="Helical" evidence="1">
    <location>
        <begin position="359"/>
        <end position="382"/>
    </location>
</feature>
<dbReference type="EMBL" id="UPXX01000018">
    <property type="protein sequence ID" value="VBB43059.1"/>
    <property type="molecule type" value="Genomic_DNA"/>
</dbReference>
<dbReference type="NCBIfam" id="TIGR00261">
    <property type="entry name" value="traB"/>
    <property type="match status" value="1"/>
</dbReference>
<dbReference type="AlphaFoldDB" id="A0A653A4R2"/>
<gene>
    <name evidence="2" type="ORF">TRIP_B250171</name>
</gene>
<feature type="transmembrane region" description="Helical" evidence="1">
    <location>
        <begin position="313"/>
        <end position="330"/>
    </location>
</feature>
<accession>A0A653A4R2</accession>
<proteinExistence type="predicted"/>
<sequence>MNEENIYRIHESGREIILVGTAHVSEESTRLVENVIREEKPDTVCIELCQARYETLTQQKTWQDTDLFKIIKEKKAFLLLANLILSAFQKRVGRKLGIQPGEEMRRAIACAEETGARIHLADRDIRITLARVWRLMGFWSKMKLLFQMLVSFGDVDDIEEEDIERMKREDVLESLLSEMGTHLPEMRRILIDERDLYLTHRIRQAPGGKVVAVVGAGHVPGIKRAWDQTIRLEDLEIVPPRSPLAGILKWGIPALVLLLMVLGFFYSGKTGGTDMIKTWVLANAGLSGLGAALALAHPLTILTAVIAAPFTSLNPMIAAGWVAGLVQIFLNKPKVSDFERLSEDIVTIRGFWTNKITRILLIVVMTNLGSSLGTFVAIPLMARFMA</sequence>